<evidence type="ECO:0000313" key="4">
    <source>
        <dbReference type="Proteomes" id="UP000002357"/>
    </source>
</evidence>
<gene>
    <name evidence="3" type="ORF">SCLAV_p0860</name>
</gene>
<dbReference type="GeneID" id="93733968"/>
<organism evidence="3 4">
    <name type="scientific">Streptomyces clavuligerus</name>
    <dbReference type="NCBI Taxonomy" id="1901"/>
    <lineage>
        <taxon>Bacteria</taxon>
        <taxon>Bacillati</taxon>
        <taxon>Actinomycetota</taxon>
        <taxon>Actinomycetes</taxon>
        <taxon>Kitasatosporales</taxon>
        <taxon>Streptomycetaceae</taxon>
        <taxon>Streptomyces</taxon>
    </lineage>
</organism>
<keyword evidence="2" id="KW-0472">Membrane</keyword>
<feature type="transmembrane region" description="Helical" evidence="2">
    <location>
        <begin position="194"/>
        <end position="216"/>
    </location>
</feature>
<dbReference type="RefSeq" id="WP_003953082.1">
    <property type="nucleotide sequence ID" value="NZ_CM000914.1"/>
</dbReference>
<feature type="transmembrane region" description="Helical" evidence="2">
    <location>
        <begin position="112"/>
        <end position="134"/>
    </location>
</feature>
<evidence type="ECO:0000256" key="2">
    <source>
        <dbReference type="SAM" id="Phobius"/>
    </source>
</evidence>
<accession>B5GMW4</accession>
<geneLocation type="plasmid" evidence="3 4">
    <name>pSCL4</name>
</geneLocation>
<reference evidence="3 4" key="1">
    <citation type="journal article" date="2010" name="Genome Biol. Evol.">
        <title>The sequence of a 1.8-mb bacterial linear plasmid reveals a rich evolutionary reservoir of secondary metabolic pathways.</title>
        <authorList>
            <person name="Medema M.H."/>
            <person name="Trefzer A."/>
            <person name="Kovalchuk A."/>
            <person name="van den Berg M."/>
            <person name="Mueller U."/>
            <person name="Heijne W."/>
            <person name="Wu L."/>
            <person name="Alam M.T."/>
            <person name="Ronning C.M."/>
            <person name="Nierman W.C."/>
            <person name="Bovenberg R.A.L."/>
            <person name="Breitling R."/>
            <person name="Takano E."/>
        </authorList>
    </citation>
    <scope>NUCLEOTIDE SEQUENCE [LARGE SCALE GENOMIC DNA]</scope>
    <source>
        <strain evidence="4">ATCC 27064 / DSM 738 / JCM 4710 / NBRC 13307 / NCIMB 12785 / NRRL 3585 / VKM Ac-602</strain>
        <plasmid evidence="3">pSCL4</plasmid>
    </source>
</reference>
<proteinExistence type="predicted"/>
<feature type="region of interest" description="Disordered" evidence="1">
    <location>
        <begin position="1"/>
        <end position="30"/>
    </location>
</feature>
<keyword evidence="2" id="KW-1133">Transmembrane helix</keyword>
<dbReference type="AlphaFoldDB" id="B5GMW4"/>
<feature type="transmembrane region" description="Helical" evidence="2">
    <location>
        <begin position="228"/>
        <end position="249"/>
    </location>
</feature>
<feature type="transmembrane region" description="Helical" evidence="2">
    <location>
        <begin position="48"/>
        <end position="66"/>
    </location>
</feature>
<feature type="compositionally biased region" description="Low complexity" evidence="1">
    <location>
        <begin position="11"/>
        <end position="21"/>
    </location>
</feature>
<dbReference type="eggNOG" id="COG1277">
    <property type="taxonomic scope" value="Bacteria"/>
</dbReference>
<name>B5GMW4_STRCL</name>
<protein>
    <submittedName>
        <fullName evidence="3">Putative transmembrane transport protein</fullName>
    </submittedName>
</protein>
<dbReference type="Proteomes" id="UP000002357">
    <property type="component" value="Plasmid pSCL4"/>
</dbReference>
<keyword evidence="4" id="KW-1185">Reference proteome</keyword>
<feature type="transmembrane region" description="Helical" evidence="2">
    <location>
        <begin position="298"/>
        <end position="320"/>
    </location>
</feature>
<evidence type="ECO:0000256" key="1">
    <source>
        <dbReference type="SAM" id="MobiDB-lite"/>
    </source>
</evidence>
<dbReference type="OrthoDB" id="3579673at2"/>
<sequence length="325" mass="35158">MSTDITGITGTAAESPRTATAPTPPPADAEPRRLLHGLTWLVWRRHRAAAFAGLAIVVALAAYSFHLHQAIGEFLDARGIRGCLYMGGTEPCLNAQWEITQYRQKFYDDLRYLMIAVLALPYLVGAFVGAPLIARELEAGTHTLVWTQSVTRGQWLARSLALPLAAVTVVSATAASLASWVLTEAGQTTIGMYWYSRIVFIPSGPALIGYTVLGFAIGAAAGVLTRKVIPSMAATLVGMSAVTLLLTAVRNEYLSPVARVVDSGTHIPQTAWTIYDDFHDGRMRQAYHPLSSMRDLQFIEAGICLALAAVLLALTVRLVALRRRV</sequence>
<keyword evidence="3" id="KW-0614">Plasmid</keyword>
<dbReference type="KEGG" id="sclf:BB341_28505"/>
<feature type="transmembrane region" description="Helical" evidence="2">
    <location>
        <begin position="155"/>
        <end position="182"/>
    </location>
</feature>
<evidence type="ECO:0000313" key="3">
    <source>
        <dbReference type="EMBL" id="EFG04346.2"/>
    </source>
</evidence>
<keyword evidence="2 3" id="KW-0812">Transmembrane</keyword>
<dbReference type="EMBL" id="CM000914">
    <property type="protein sequence ID" value="EFG04346.2"/>
    <property type="molecule type" value="Genomic_DNA"/>
</dbReference>